<proteinExistence type="inferred from homology"/>
<organism evidence="9 10">
    <name type="scientific">Apolygus lucorum</name>
    <name type="common">Small green plant bug</name>
    <name type="synonym">Lygocoris lucorum</name>
    <dbReference type="NCBI Taxonomy" id="248454"/>
    <lineage>
        <taxon>Eukaryota</taxon>
        <taxon>Metazoa</taxon>
        <taxon>Ecdysozoa</taxon>
        <taxon>Arthropoda</taxon>
        <taxon>Hexapoda</taxon>
        <taxon>Insecta</taxon>
        <taxon>Pterygota</taxon>
        <taxon>Neoptera</taxon>
        <taxon>Paraneoptera</taxon>
        <taxon>Hemiptera</taxon>
        <taxon>Heteroptera</taxon>
        <taxon>Panheteroptera</taxon>
        <taxon>Cimicomorpha</taxon>
        <taxon>Miridae</taxon>
        <taxon>Mirini</taxon>
        <taxon>Apolygus</taxon>
    </lineage>
</organism>
<dbReference type="SMART" id="SM00220">
    <property type="entry name" value="S_TKc"/>
    <property type="match status" value="1"/>
</dbReference>
<evidence type="ECO:0000313" key="9">
    <source>
        <dbReference type="EMBL" id="KAF6205198.1"/>
    </source>
</evidence>
<dbReference type="PROSITE" id="PS50011">
    <property type="entry name" value="PROTEIN_KINASE_DOM"/>
    <property type="match status" value="1"/>
</dbReference>
<dbReference type="GO" id="GO:0005634">
    <property type="term" value="C:nucleus"/>
    <property type="evidence" value="ECO:0007669"/>
    <property type="project" value="TreeGrafter"/>
</dbReference>
<reference evidence="9" key="1">
    <citation type="journal article" date="2021" name="Mol. Ecol. Resour.">
        <title>Apolygus lucorum genome provides insights into omnivorousness and mesophyll feeding.</title>
        <authorList>
            <person name="Liu Y."/>
            <person name="Liu H."/>
            <person name="Wang H."/>
            <person name="Huang T."/>
            <person name="Liu B."/>
            <person name="Yang B."/>
            <person name="Yin L."/>
            <person name="Li B."/>
            <person name="Zhang Y."/>
            <person name="Zhang S."/>
            <person name="Jiang F."/>
            <person name="Zhang X."/>
            <person name="Ren Y."/>
            <person name="Wang B."/>
            <person name="Wang S."/>
            <person name="Lu Y."/>
            <person name="Wu K."/>
            <person name="Fan W."/>
            <person name="Wang G."/>
        </authorList>
    </citation>
    <scope>NUCLEOTIDE SEQUENCE</scope>
    <source>
        <strain evidence="9">12Hb</strain>
    </source>
</reference>
<dbReference type="Proteomes" id="UP000466442">
    <property type="component" value="Linkage Group LG9"/>
</dbReference>
<dbReference type="InterPro" id="IPR017441">
    <property type="entry name" value="Protein_kinase_ATP_BS"/>
</dbReference>
<dbReference type="PROSITE" id="PS00108">
    <property type="entry name" value="PROTEIN_KINASE_ST"/>
    <property type="match status" value="1"/>
</dbReference>
<dbReference type="InterPro" id="IPR000719">
    <property type="entry name" value="Prot_kinase_dom"/>
</dbReference>
<dbReference type="SUPFAM" id="SSF56112">
    <property type="entry name" value="Protein kinase-like (PK-like)"/>
    <property type="match status" value="1"/>
</dbReference>
<dbReference type="Pfam" id="PF00069">
    <property type="entry name" value="Pkinase"/>
    <property type="match status" value="2"/>
</dbReference>
<evidence type="ECO:0000256" key="3">
    <source>
        <dbReference type="ARBA" id="ARBA00022679"/>
    </source>
</evidence>
<dbReference type="InterPro" id="IPR011009">
    <property type="entry name" value="Kinase-like_dom_sf"/>
</dbReference>
<dbReference type="OrthoDB" id="10020333at2759"/>
<dbReference type="GO" id="GO:0005524">
    <property type="term" value="F:ATP binding"/>
    <property type="evidence" value="ECO:0007669"/>
    <property type="project" value="UniProtKB-UniRule"/>
</dbReference>
<evidence type="ECO:0000313" key="10">
    <source>
        <dbReference type="Proteomes" id="UP000466442"/>
    </source>
</evidence>
<feature type="domain" description="Protein kinase" evidence="8">
    <location>
        <begin position="39"/>
        <end position="455"/>
    </location>
</feature>
<dbReference type="Gene3D" id="3.30.200.20">
    <property type="entry name" value="Phosphorylase Kinase, domain 1"/>
    <property type="match status" value="1"/>
</dbReference>
<evidence type="ECO:0000256" key="6">
    <source>
        <dbReference type="ARBA" id="ARBA00022840"/>
    </source>
</evidence>
<comment type="similarity">
    <text evidence="7">Belongs to the protein kinase superfamily.</text>
</comment>
<keyword evidence="2 7" id="KW-0723">Serine/threonine-protein kinase</keyword>
<dbReference type="InterPro" id="IPR008271">
    <property type="entry name" value="Ser/Thr_kinase_AS"/>
</dbReference>
<dbReference type="PANTHER" id="PTHR44167">
    <property type="entry name" value="OVARIAN-SPECIFIC SERINE/THREONINE-PROTEIN KINASE LOK-RELATED"/>
    <property type="match status" value="1"/>
</dbReference>
<keyword evidence="10" id="KW-1185">Reference proteome</keyword>
<evidence type="ECO:0000256" key="4">
    <source>
        <dbReference type="ARBA" id="ARBA00022741"/>
    </source>
</evidence>
<evidence type="ECO:0000256" key="2">
    <source>
        <dbReference type="ARBA" id="ARBA00022527"/>
    </source>
</evidence>
<keyword evidence="5" id="KW-0418">Kinase</keyword>
<dbReference type="PANTHER" id="PTHR44167:SF23">
    <property type="entry name" value="CDC7 KINASE, ISOFORM A-RELATED"/>
    <property type="match status" value="1"/>
</dbReference>
<keyword evidence="6 7" id="KW-0067">ATP-binding</keyword>
<dbReference type="EC" id="2.7.11.1" evidence="1"/>
<evidence type="ECO:0000256" key="1">
    <source>
        <dbReference type="ARBA" id="ARBA00012513"/>
    </source>
</evidence>
<protein>
    <recommendedName>
        <fullName evidence="1">non-specific serine/threonine protein kinase</fullName>
        <ecNumber evidence="1">2.7.11.1</ecNumber>
    </recommendedName>
</protein>
<evidence type="ECO:0000256" key="7">
    <source>
        <dbReference type="RuleBase" id="RU000304"/>
    </source>
</evidence>
<accession>A0A6A4JRD7</accession>
<dbReference type="EMBL" id="WIXP02000009">
    <property type="protein sequence ID" value="KAF6205198.1"/>
    <property type="molecule type" value="Genomic_DNA"/>
</dbReference>
<dbReference type="AlphaFoldDB" id="A0A6A4JRD7"/>
<evidence type="ECO:0000259" key="8">
    <source>
        <dbReference type="PROSITE" id="PS50011"/>
    </source>
</evidence>
<keyword evidence="4 7" id="KW-0547">Nucleotide-binding</keyword>
<evidence type="ECO:0000256" key="5">
    <source>
        <dbReference type="ARBA" id="ARBA00022777"/>
    </source>
</evidence>
<name>A0A6A4JRD7_APOLU</name>
<dbReference type="Gene3D" id="1.10.510.10">
    <property type="entry name" value="Transferase(Phosphotransferase) domain 1"/>
    <property type="match status" value="2"/>
</dbReference>
<dbReference type="CDD" id="cd14019">
    <property type="entry name" value="STKc_Cdc7"/>
    <property type="match status" value="1"/>
</dbReference>
<sequence>MNELAVEPGCSKDESKRSHGVREKIEILVNKLPILGDMFIVHDKIGEGTFSNVYLASLKPDVSLGEEGYRHFAIKHLIPTCSPSRVVKELKCMQDIGGVENVVGISMCLRNNDCITFIMPYQPHDRFSSYVSDMQVNETQLYMRELLIALRRVHQFKIIHRDIKPSNFLYSRENRKFLLVDFGLAQQVDELKAENYENMKDKKRKRSDDEEDYQTSIDRLKRQALQSLDSNVPLPAKPATPIAKKTDLYNLKKNVGFSYRSVLGERANVALIHPGLKKAQTATEKIFAKPQAPLSTQCNCDGKAQICHCCLVRKGMNTPRAGTPGFRPPEVLLKSPFQDTAVDIWAVGVIFLCILSRTYPFFRSPDDVTALAELITVFGSEEIRAVAQKLGRNVICSEVKKPLNLEKVCKLLSKRKSGLNAVNFPPEAYDLLRRLLDLDPSTRISAEDALQHPFITSYKD</sequence>
<dbReference type="PROSITE" id="PS00107">
    <property type="entry name" value="PROTEIN_KINASE_ATP"/>
    <property type="match status" value="1"/>
</dbReference>
<dbReference type="GO" id="GO:0044773">
    <property type="term" value="P:mitotic DNA damage checkpoint signaling"/>
    <property type="evidence" value="ECO:0007669"/>
    <property type="project" value="TreeGrafter"/>
</dbReference>
<keyword evidence="3" id="KW-0808">Transferase</keyword>
<comment type="caution">
    <text evidence="9">The sequence shown here is derived from an EMBL/GenBank/DDBJ whole genome shotgun (WGS) entry which is preliminary data.</text>
</comment>
<gene>
    <name evidence="9" type="ORF">GE061_019365</name>
</gene>
<dbReference type="GO" id="GO:0004674">
    <property type="term" value="F:protein serine/threonine kinase activity"/>
    <property type="evidence" value="ECO:0007669"/>
    <property type="project" value="UniProtKB-KW"/>
</dbReference>